<sequence>MKVLRWLLFPFTILYWVITSTRNYLYDTGILKSTFYNLPVICVGNLSVGGTGKSPMIEYLILLLKEDFKIAVLSRGYKRKTSGYIEVDVNHSVLQVGDEPLQIKQNFPDVTVSVCANRREGIEKLKEKAGIILLDDAFQHRKVKASTNIVLTSFNDLYTNDFHLPTGNLRESKNGIKRASIIVVTKCPEKLSYAKMQEIEYRLQLKPEQKLYFSKISYDKEIFGVSETLPLEYLKDKDFTLVTGIANPTPLVEFLKDKEFSFKHEHFPDHHNFSDKEIERLKKNEIIITTEKDFMRLKEPLRKYALYYLPIKTMILRNQEKVFKETILEEIKNYKSNSL</sequence>
<evidence type="ECO:0000256" key="6">
    <source>
        <dbReference type="ARBA" id="ARBA00022556"/>
    </source>
</evidence>
<keyword evidence="9 13" id="KW-0418">Kinase</keyword>
<comment type="caution">
    <text evidence="14">The sequence shown here is derived from an EMBL/GenBank/DDBJ whole genome shotgun (WGS) entry which is preliminary data.</text>
</comment>
<comment type="function">
    <text evidence="1 13">Transfers the gamma-phosphate of ATP to the 4'-position of a tetraacyldisaccharide 1-phosphate intermediate (termed DS-1-P) to form tetraacyldisaccharide 1,4'-bis-phosphate (lipid IVA).</text>
</comment>
<evidence type="ECO:0000313" key="14">
    <source>
        <dbReference type="EMBL" id="MDT0555950.1"/>
    </source>
</evidence>
<evidence type="ECO:0000256" key="7">
    <source>
        <dbReference type="ARBA" id="ARBA00022679"/>
    </source>
</evidence>
<proteinExistence type="inferred from homology"/>
<comment type="catalytic activity">
    <reaction evidence="13">
        <text>a lipid A disaccharide + ATP = a lipid IVA + ADP + H(+)</text>
        <dbReference type="Rhea" id="RHEA:67840"/>
        <dbReference type="ChEBI" id="CHEBI:15378"/>
        <dbReference type="ChEBI" id="CHEBI:30616"/>
        <dbReference type="ChEBI" id="CHEBI:176343"/>
        <dbReference type="ChEBI" id="CHEBI:176425"/>
        <dbReference type="ChEBI" id="CHEBI:456216"/>
        <dbReference type="EC" id="2.7.1.130"/>
    </reaction>
</comment>
<dbReference type="EC" id="2.7.1.130" evidence="3 13"/>
<keyword evidence="8 13" id="KW-0547">Nucleotide-binding</keyword>
<dbReference type="Proteomes" id="UP001254488">
    <property type="component" value="Unassembled WGS sequence"/>
</dbReference>
<evidence type="ECO:0000256" key="11">
    <source>
        <dbReference type="ARBA" id="ARBA00023098"/>
    </source>
</evidence>
<evidence type="ECO:0000256" key="10">
    <source>
        <dbReference type="ARBA" id="ARBA00022840"/>
    </source>
</evidence>
<dbReference type="Pfam" id="PF02606">
    <property type="entry name" value="LpxK"/>
    <property type="match status" value="1"/>
</dbReference>
<keyword evidence="10 13" id="KW-0067">ATP-binding</keyword>
<dbReference type="InterPro" id="IPR027417">
    <property type="entry name" value="P-loop_NTPase"/>
</dbReference>
<comment type="pathway">
    <text evidence="2 13">Glycolipid biosynthesis; lipid IV(A) biosynthesis; lipid IV(A) from (3R)-3-hydroxytetradecanoyl-[acyl-carrier-protein] and UDP-N-acetyl-alpha-D-glucosamine: step 6/6.</text>
</comment>
<evidence type="ECO:0000256" key="9">
    <source>
        <dbReference type="ARBA" id="ARBA00022777"/>
    </source>
</evidence>
<reference evidence="14 15" key="1">
    <citation type="submission" date="2023-09" db="EMBL/GenBank/DDBJ databases">
        <authorList>
            <person name="Rey-Velasco X."/>
        </authorList>
    </citation>
    <scope>NUCLEOTIDE SEQUENCE [LARGE SCALE GENOMIC DNA]</scope>
    <source>
        <strain evidence="14 15">W242</strain>
    </source>
</reference>
<keyword evidence="11 13" id="KW-0443">Lipid metabolism</keyword>
<comment type="similarity">
    <text evidence="13">Belongs to the LpxK family.</text>
</comment>
<keyword evidence="7 13" id="KW-0808">Transferase</keyword>
<dbReference type="PANTHER" id="PTHR42724">
    <property type="entry name" value="TETRAACYLDISACCHARIDE 4'-KINASE"/>
    <property type="match status" value="1"/>
</dbReference>
<evidence type="ECO:0000256" key="13">
    <source>
        <dbReference type="HAMAP-Rule" id="MF_00409"/>
    </source>
</evidence>
<dbReference type="GO" id="GO:0009029">
    <property type="term" value="F:lipid-A 4'-kinase activity"/>
    <property type="evidence" value="ECO:0007669"/>
    <property type="project" value="UniProtKB-EC"/>
</dbReference>
<organism evidence="14 15">
    <name type="scientific">Patiriisocius hiemis</name>
    <dbReference type="NCBI Taxonomy" id="3075604"/>
    <lineage>
        <taxon>Bacteria</taxon>
        <taxon>Pseudomonadati</taxon>
        <taxon>Bacteroidota</taxon>
        <taxon>Flavobacteriia</taxon>
        <taxon>Flavobacteriales</taxon>
        <taxon>Flavobacteriaceae</taxon>
        <taxon>Patiriisocius</taxon>
    </lineage>
</organism>
<evidence type="ECO:0000256" key="12">
    <source>
        <dbReference type="ARBA" id="ARBA00029757"/>
    </source>
</evidence>
<dbReference type="SUPFAM" id="SSF52540">
    <property type="entry name" value="P-loop containing nucleoside triphosphate hydrolases"/>
    <property type="match status" value="1"/>
</dbReference>
<evidence type="ECO:0000256" key="4">
    <source>
        <dbReference type="ARBA" id="ARBA00016436"/>
    </source>
</evidence>
<evidence type="ECO:0000256" key="1">
    <source>
        <dbReference type="ARBA" id="ARBA00002274"/>
    </source>
</evidence>
<dbReference type="InterPro" id="IPR003758">
    <property type="entry name" value="LpxK"/>
</dbReference>
<evidence type="ECO:0000256" key="5">
    <source>
        <dbReference type="ARBA" id="ARBA00022516"/>
    </source>
</evidence>
<name>A0ABU2YCP8_9FLAO</name>
<evidence type="ECO:0000256" key="3">
    <source>
        <dbReference type="ARBA" id="ARBA00012071"/>
    </source>
</evidence>
<evidence type="ECO:0000313" key="15">
    <source>
        <dbReference type="Proteomes" id="UP001254488"/>
    </source>
</evidence>
<evidence type="ECO:0000256" key="2">
    <source>
        <dbReference type="ARBA" id="ARBA00004870"/>
    </source>
</evidence>
<keyword evidence="15" id="KW-1185">Reference proteome</keyword>
<protein>
    <recommendedName>
        <fullName evidence="4 13">Tetraacyldisaccharide 4'-kinase</fullName>
        <ecNumber evidence="3 13">2.7.1.130</ecNumber>
    </recommendedName>
    <alternativeName>
        <fullName evidence="12 13">Lipid A 4'-kinase</fullName>
    </alternativeName>
</protein>
<dbReference type="EMBL" id="JAVRHZ010000004">
    <property type="protein sequence ID" value="MDT0555950.1"/>
    <property type="molecule type" value="Genomic_DNA"/>
</dbReference>
<keyword evidence="5 13" id="KW-0444">Lipid biosynthesis</keyword>
<keyword evidence="6 13" id="KW-0441">Lipid A biosynthesis</keyword>
<accession>A0ABU2YCP8</accession>
<dbReference type="PANTHER" id="PTHR42724:SF1">
    <property type="entry name" value="TETRAACYLDISACCHARIDE 4'-KINASE, MITOCHONDRIAL-RELATED"/>
    <property type="match status" value="1"/>
</dbReference>
<dbReference type="RefSeq" id="WP_311332906.1">
    <property type="nucleotide sequence ID" value="NZ_JAVRHZ010000004.1"/>
</dbReference>
<gene>
    <name evidence="13 14" type="primary">lpxK</name>
    <name evidence="14" type="ORF">RM538_08045</name>
</gene>
<evidence type="ECO:0000256" key="8">
    <source>
        <dbReference type="ARBA" id="ARBA00022741"/>
    </source>
</evidence>
<dbReference type="NCBIfam" id="TIGR00682">
    <property type="entry name" value="lpxK"/>
    <property type="match status" value="1"/>
</dbReference>
<dbReference type="HAMAP" id="MF_00409">
    <property type="entry name" value="LpxK"/>
    <property type="match status" value="1"/>
</dbReference>
<comment type="caution">
    <text evidence="13">Lacks conserved residue(s) required for the propagation of feature annotation.</text>
</comment>